<proteinExistence type="inferred from homology"/>
<name>A0A5N6KSW1_9ROSI</name>
<dbReference type="OrthoDB" id="5212126at2759"/>
<feature type="transmembrane region" description="Helical" evidence="8">
    <location>
        <begin position="410"/>
        <end position="430"/>
    </location>
</feature>
<evidence type="ECO:0000256" key="2">
    <source>
        <dbReference type="ARBA" id="ARBA00010642"/>
    </source>
</evidence>
<feature type="transmembrane region" description="Helical" evidence="8">
    <location>
        <begin position="557"/>
        <end position="579"/>
    </location>
</feature>
<evidence type="ECO:0000259" key="10">
    <source>
        <dbReference type="SMART" id="SM01320"/>
    </source>
</evidence>
<dbReference type="EMBL" id="VIBQ01000012">
    <property type="protein sequence ID" value="KAB8342950.1"/>
    <property type="molecule type" value="Genomic_DNA"/>
</dbReference>
<evidence type="ECO:0000256" key="8">
    <source>
        <dbReference type="SAM" id="Phobius"/>
    </source>
</evidence>
<dbReference type="SMART" id="SM01320">
    <property type="entry name" value="TRP_N"/>
    <property type="match status" value="1"/>
</dbReference>
<keyword evidence="12" id="KW-1185">Reference proteome</keyword>
<evidence type="ECO:0000256" key="6">
    <source>
        <dbReference type="ARBA" id="ARBA00023136"/>
    </source>
</evidence>
<dbReference type="InterPro" id="IPR010308">
    <property type="entry name" value="TRP_C"/>
</dbReference>
<dbReference type="GO" id="GO:0016020">
    <property type="term" value="C:membrane"/>
    <property type="evidence" value="ECO:0007669"/>
    <property type="project" value="UniProtKB-SubCell"/>
</dbReference>
<dbReference type="PANTHER" id="PTHR31145">
    <property type="entry name" value="INTEGRAL MEMBRANE PROTEIN (AFU_ORTHOLOGUE AFUA_7G01610)"/>
    <property type="match status" value="1"/>
</dbReference>
<comment type="caution">
    <text evidence="11">The sequence shown here is derived from an EMBL/GenBank/DDBJ whole genome shotgun (WGS) entry which is preliminary data.</text>
</comment>
<feature type="transmembrane region" description="Helical" evidence="8">
    <location>
        <begin position="436"/>
        <end position="457"/>
    </location>
</feature>
<evidence type="ECO:0000256" key="7">
    <source>
        <dbReference type="SAM" id="MobiDB-lite"/>
    </source>
</evidence>
<dbReference type="InterPro" id="IPR040241">
    <property type="entry name" value="TRP_Flc/Pkd2-like"/>
</dbReference>
<dbReference type="PANTHER" id="PTHR31145:SF2">
    <property type="entry name" value="FLAVIN CARRIER PROTEIN 2"/>
    <property type="match status" value="1"/>
</dbReference>
<evidence type="ECO:0000256" key="1">
    <source>
        <dbReference type="ARBA" id="ARBA00004141"/>
    </source>
</evidence>
<dbReference type="Proteomes" id="UP000327013">
    <property type="component" value="Unassembled WGS sequence"/>
</dbReference>
<accession>A0A5N6KSW1</accession>
<evidence type="ECO:0000256" key="4">
    <source>
        <dbReference type="ARBA" id="ARBA00022729"/>
    </source>
</evidence>
<feature type="chain" id="PRO_5024448630" description="ML-like domain-containing protein" evidence="9">
    <location>
        <begin position="27"/>
        <end position="740"/>
    </location>
</feature>
<protein>
    <recommendedName>
        <fullName evidence="10">ML-like domain-containing protein</fullName>
    </recommendedName>
</protein>
<feature type="region of interest" description="Disordered" evidence="7">
    <location>
        <begin position="700"/>
        <end position="740"/>
    </location>
</feature>
<sequence length="740" mass="80270">MRFSTGSGPSATLIAASCLLAPLTSAEQLIESKSLQSCASDSSNSSAGFSASLFNVVFTPANRSLYVDIVGFSGITGNVTAEIDVFAYGYPAISKKLNGCDVGLQGLCPMTSGQIPIKTNINDISPSVIDSIPGIAYSIPDLDGQVKVKILRTGTGEELACVQAELSNGKTVYQKGVGWATAIIAGLALLVSAVVSGLGHSNTAVHIAANALSLFGFFQHQALFGMTAVPLPPIVSSWTQNFQWSMGIIRVGFIQDIATWYQRSTGGSPSNLLGRLATTSVNVQKRSLAFASEYSSRAARYMSERAPAFMSSAVQHGAKLIRRSNNDNQNAETLQIMTIRGIQRVGFRAGIEITNIFMTGYIFFVVFVMFVVLCVVAFKWILEALARSGKIKGDKFQDFRNGWTTVLKGILFRLVLIGFPQMIILCFWELVVKDSAGEVALAVITVFTFIIMLGWACSKVVRLARRSIAMHKNPAYILYSDPVSLHKWGFLYVQFKATAYWFIIPWLVFLLAVGMFVAFGQHDTGVAQAVGILILEAGLLVAVSVIRPWMDKKTNALNIAIAAVNFVSSIFLLFFTNVFGLPGLVVGVMGVIFFIMNAAFALIMLIMVLVAMGYAVFSKNPDVRYQPMRDDRGSFIKSQTNLTTELDALGATARGESKVPYKPREIDEDSISSTSYEGNQQNAGYSAMGGAYSKEAGLHGTHQNTAYDGGHERMQSMRSEISSHRTQHNASPWQRGAGYD</sequence>
<dbReference type="GO" id="GO:0055085">
    <property type="term" value="P:transmembrane transport"/>
    <property type="evidence" value="ECO:0007669"/>
    <property type="project" value="TreeGrafter"/>
</dbReference>
<dbReference type="Pfam" id="PF06011">
    <property type="entry name" value="TRP"/>
    <property type="match status" value="1"/>
</dbReference>
<evidence type="ECO:0000256" key="3">
    <source>
        <dbReference type="ARBA" id="ARBA00022692"/>
    </source>
</evidence>
<dbReference type="InterPro" id="IPR032800">
    <property type="entry name" value="TRP_N"/>
</dbReference>
<evidence type="ECO:0000313" key="11">
    <source>
        <dbReference type="EMBL" id="KAB8342950.1"/>
    </source>
</evidence>
<feature type="transmembrane region" description="Helical" evidence="8">
    <location>
        <begin position="591"/>
        <end position="617"/>
    </location>
</feature>
<feature type="transmembrane region" description="Helical" evidence="8">
    <location>
        <begin position="525"/>
        <end position="545"/>
    </location>
</feature>
<dbReference type="Pfam" id="PF14558">
    <property type="entry name" value="TRP_N"/>
    <property type="match status" value="1"/>
</dbReference>
<evidence type="ECO:0000256" key="5">
    <source>
        <dbReference type="ARBA" id="ARBA00022989"/>
    </source>
</evidence>
<organism evidence="11 12">
    <name type="scientific">Carpinus fangiana</name>
    <dbReference type="NCBI Taxonomy" id="176857"/>
    <lineage>
        <taxon>Eukaryota</taxon>
        <taxon>Viridiplantae</taxon>
        <taxon>Streptophyta</taxon>
        <taxon>Embryophyta</taxon>
        <taxon>Tracheophyta</taxon>
        <taxon>Spermatophyta</taxon>
        <taxon>Magnoliopsida</taxon>
        <taxon>eudicotyledons</taxon>
        <taxon>Gunneridae</taxon>
        <taxon>Pentapetalae</taxon>
        <taxon>rosids</taxon>
        <taxon>fabids</taxon>
        <taxon>Fagales</taxon>
        <taxon>Betulaceae</taxon>
        <taxon>Carpinus</taxon>
    </lineage>
</organism>
<evidence type="ECO:0000256" key="9">
    <source>
        <dbReference type="SAM" id="SignalP"/>
    </source>
</evidence>
<dbReference type="PROSITE" id="PS51257">
    <property type="entry name" value="PROKAR_LIPOPROTEIN"/>
    <property type="match status" value="1"/>
</dbReference>
<feature type="signal peptide" evidence="9">
    <location>
        <begin position="1"/>
        <end position="26"/>
    </location>
</feature>
<feature type="domain" description="ML-like" evidence="10">
    <location>
        <begin position="28"/>
        <end position="173"/>
    </location>
</feature>
<keyword evidence="4 9" id="KW-0732">Signal</keyword>
<feature type="transmembrane region" description="Helical" evidence="8">
    <location>
        <begin position="361"/>
        <end position="382"/>
    </location>
</feature>
<keyword evidence="5 8" id="KW-1133">Transmembrane helix</keyword>
<evidence type="ECO:0000313" key="12">
    <source>
        <dbReference type="Proteomes" id="UP000327013"/>
    </source>
</evidence>
<comment type="similarity">
    <text evidence="2">Belongs to the transient receptor potential (TRP) ion channel family.</text>
</comment>
<gene>
    <name evidence="11" type="ORF">FH972_022546</name>
</gene>
<dbReference type="AlphaFoldDB" id="A0A5N6KSW1"/>
<keyword evidence="6 8" id="KW-0472">Membrane</keyword>
<reference evidence="11 12" key="1">
    <citation type="submission" date="2019-06" db="EMBL/GenBank/DDBJ databases">
        <title>A chromosomal-level reference genome of Carpinus fangiana (Coryloideae, Betulaceae).</title>
        <authorList>
            <person name="Yang X."/>
            <person name="Wang Z."/>
            <person name="Zhang L."/>
            <person name="Hao G."/>
            <person name="Liu J."/>
            <person name="Yang Y."/>
        </authorList>
    </citation>
    <scope>NUCLEOTIDE SEQUENCE [LARGE SCALE GENOMIC DNA]</scope>
    <source>
        <strain evidence="11">Cfa_2016G</strain>
        <tissue evidence="11">Leaf</tissue>
    </source>
</reference>
<comment type="subcellular location">
    <subcellularLocation>
        <location evidence="1">Membrane</location>
        <topology evidence="1">Multi-pass membrane protein</topology>
    </subcellularLocation>
</comment>
<feature type="transmembrane region" description="Helical" evidence="8">
    <location>
        <begin position="499"/>
        <end position="519"/>
    </location>
</feature>
<keyword evidence="3 8" id="KW-0812">Transmembrane</keyword>